<dbReference type="AlphaFoldDB" id="A0AAU9XLZ7"/>
<accession>A0AAU9XLZ7</accession>
<name>A0AAU9XLZ7_9CNID</name>
<sequence length="134" mass="15900">MMGKMPKILKTKSSKQPQLKWKTRKENQIKSMRAELSILTDMAQKGETQKISKKKQRIKSKYKITTNQELQTVTGYLKMKIQAKAQRIRRHVKRSKQFSQNQMFANNKKKFVKNRCQLKNHLRKKQQKHVGVSS</sequence>
<evidence type="ECO:0000256" key="1">
    <source>
        <dbReference type="SAM" id="MobiDB-lite"/>
    </source>
</evidence>
<protein>
    <submittedName>
        <fullName evidence="2">Uncharacterized protein</fullName>
    </submittedName>
</protein>
<evidence type="ECO:0000313" key="2">
    <source>
        <dbReference type="EMBL" id="CAH3151741.1"/>
    </source>
</evidence>
<comment type="caution">
    <text evidence="2">The sequence shown here is derived from an EMBL/GenBank/DDBJ whole genome shotgun (WGS) entry which is preliminary data.</text>
</comment>
<dbReference type="EMBL" id="CALNXJ010000049">
    <property type="protein sequence ID" value="CAH3151741.1"/>
    <property type="molecule type" value="Genomic_DNA"/>
</dbReference>
<evidence type="ECO:0000313" key="3">
    <source>
        <dbReference type="Proteomes" id="UP001159428"/>
    </source>
</evidence>
<gene>
    <name evidence="2" type="ORF">PMEA_00025392</name>
</gene>
<organism evidence="2 3">
    <name type="scientific">Pocillopora meandrina</name>
    <dbReference type="NCBI Taxonomy" id="46732"/>
    <lineage>
        <taxon>Eukaryota</taxon>
        <taxon>Metazoa</taxon>
        <taxon>Cnidaria</taxon>
        <taxon>Anthozoa</taxon>
        <taxon>Hexacorallia</taxon>
        <taxon>Scleractinia</taxon>
        <taxon>Astrocoeniina</taxon>
        <taxon>Pocilloporidae</taxon>
        <taxon>Pocillopora</taxon>
    </lineage>
</organism>
<feature type="region of interest" description="Disordered" evidence="1">
    <location>
        <begin position="1"/>
        <end position="25"/>
    </location>
</feature>
<reference evidence="2 3" key="1">
    <citation type="submission" date="2022-05" db="EMBL/GenBank/DDBJ databases">
        <authorList>
            <consortium name="Genoscope - CEA"/>
            <person name="William W."/>
        </authorList>
    </citation>
    <scope>NUCLEOTIDE SEQUENCE [LARGE SCALE GENOMIC DNA]</scope>
</reference>
<proteinExistence type="predicted"/>
<keyword evidence="3" id="KW-1185">Reference proteome</keyword>
<dbReference type="Proteomes" id="UP001159428">
    <property type="component" value="Unassembled WGS sequence"/>
</dbReference>